<dbReference type="PRINTS" id="PR00111">
    <property type="entry name" value="ABHYDROLASE"/>
</dbReference>
<evidence type="ECO:0000259" key="2">
    <source>
        <dbReference type="Pfam" id="PF12697"/>
    </source>
</evidence>
<dbReference type="AlphaFoldDB" id="A0A3N1HHX9"/>
<dbReference type="InterPro" id="IPR029058">
    <property type="entry name" value="AB_hydrolase_fold"/>
</dbReference>
<dbReference type="PANTHER" id="PTHR43039">
    <property type="entry name" value="ESTERASE-RELATED"/>
    <property type="match status" value="1"/>
</dbReference>
<dbReference type="Pfam" id="PF12697">
    <property type="entry name" value="Abhydrolase_6"/>
    <property type="match status" value="1"/>
</dbReference>
<evidence type="ECO:0000313" key="4">
    <source>
        <dbReference type="Proteomes" id="UP000268727"/>
    </source>
</evidence>
<gene>
    <name evidence="3" type="ORF">EDD40_7557</name>
</gene>
<dbReference type="InterPro" id="IPR000073">
    <property type="entry name" value="AB_hydrolase_1"/>
</dbReference>
<dbReference type="Gene3D" id="3.40.50.1820">
    <property type="entry name" value="alpha/beta hydrolase"/>
    <property type="match status" value="1"/>
</dbReference>
<comment type="caution">
    <text evidence="3">The sequence shown here is derived from an EMBL/GenBank/DDBJ whole genome shotgun (WGS) entry which is preliminary data.</text>
</comment>
<dbReference type="EMBL" id="RJKM01000001">
    <property type="protein sequence ID" value="ROP42064.1"/>
    <property type="molecule type" value="Genomic_DNA"/>
</dbReference>
<sequence>MDVLNRNNVTVSGPVDGRPVVFSHGFGCDQNMWRLVAPAFADDHRVVLFDHVGAGRSDPSAWQPQRYSSLAGYATDVLEILDELDLRDVVFVGHSVSAMIGVLAANRDPSRFGALVLVGPSPRYVDDGDYRGGFSAQDIEELLDSLDSNYLGWSATMAPAIMGNPGRPELGRELTESFCRADPDIARHFARVTFLSDNRADLARVSVPTLVLQCREDVIAAREVGEFVHRSVPGSELVVLDATGHCPNLSAPEETTKAIRGFLTGQGSTRP</sequence>
<reference evidence="3 4" key="1">
    <citation type="submission" date="2018-11" db="EMBL/GenBank/DDBJ databases">
        <title>Sequencing the genomes of 1000 actinobacteria strains.</title>
        <authorList>
            <person name="Klenk H.-P."/>
        </authorList>
    </citation>
    <scope>NUCLEOTIDE SEQUENCE [LARGE SCALE GENOMIC DNA]</scope>
    <source>
        <strain evidence="3 4">DSM 44231</strain>
    </source>
</reference>
<protein>
    <submittedName>
        <fullName evidence="3">Sigma-B regulation protein RsbQ</fullName>
    </submittedName>
</protein>
<keyword evidence="4" id="KW-1185">Reference proteome</keyword>
<accession>A0A3N1HHX9</accession>
<dbReference type="Proteomes" id="UP000268727">
    <property type="component" value="Unassembled WGS sequence"/>
</dbReference>
<organism evidence="3 4">
    <name type="scientific">Saccharothrix texasensis</name>
    <dbReference type="NCBI Taxonomy" id="103734"/>
    <lineage>
        <taxon>Bacteria</taxon>
        <taxon>Bacillati</taxon>
        <taxon>Actinomycetota</taxon>
        <taxon>Actinomycetes</taxon>
        <taxon>Pseudonocardiales</taxon>
        <taxon>Pseudonocardiaceae</taxon>
        <taxon>Saccharothrix</taxon>
    </lineage>
</organism>
<dbReference type="RefSeq" id="WP_123747070.1">
    <property type="nucleotide sequence ID" value="NZ_RJKM01000001.1"/>
</dbReference>
<proteinExistence type="inferred from homology"/>
<evidence type="ECO:0000313" key="3">
    <source>
        <dbReference type="EMBL" id="ROP42064.1"/>
    </source>
</evidence>
<dbReference type="GO" id="GO:0003824">
    <property type="term" value="F:catalytic activity"/>
    <property type="evidence" value="ECO:0007669"/>
    <property type="project" value="UniProtKB-ARBA"/>
</dbReference>
<evidence type="ECO:0000256" key="1">
    <source>
        <dbReference type="ARBA" id="ARBA00008645"/>
    </source>
</evidence>
<name>A0A3N1HHX9_9PSEU</name>
<feature type="domain" description="AB hydrolase-1" evidence="2">
    <location>
        <begin position="20"/>
        <end position="255"/>
    </location>
</feature>
<comment type="similarity">
    <text evidence="1">Belongs to the AB hydrolase superfamily.</text>
</comment>
<dbReference type="SUPFAM" id="SSF53474">
    <property type="entry name" value="alpha/beta-Hydrolases"/>
    <property type="match status" value="1"/>
</dbReference>
<dbReference type="OrthoDB" id="8680283at2"/>